<dbReference type="OrthoDB" id="9813532at2"/>
<protein>
    <submittedName>
        <fullName evidence="2">CHAP domain-containing protein</fullName>
    </submittedName>
</protein>
<dbReference type="RefSeq" id="WP_129132817.1">
    <property type="nucleotide sequence ID" value="NZ_SDHW01000009.1"/>
</dbReference>
<dbReference type="AlphaFoldDB" id="A0A4Q1CDE2"/>
<keyword evidence="3" id="KW-1185">Reference proteome</keyword>
<dbReference type="Gene3D" id="3.90.1720.10">
    <property type="entry name" value="endopeptidase domain like (from Nostoc punctiforme)"/>
    <property type="match status" value="1"/>
</dbReference>
<feature type="domain" description="Peptidase C51" evidence="1">
    <location>
        <begin position="40"/>
        <end position="127"/>
    </location>
</feature>
<proteinExistence type="predicted"/>
<accession>A0A4Q1CDE2</accession>
<dbReference type="SUPFAM" id="SSF54001">
    <property type="entry name" value="Cysteine proteinases"/>
    <property type="match status" value="1"/>
</dbReference>
<sequence>MLLAQASLRYAISQLGVKEEPIGSNGGPQVTQYLKSVGLGAGHPWCMAFVYWNVNKACADLNLKNPLLRTGHVLHQYNNTSCKRIPARSSAVKPGDIFIMKIGSKGAGHTGFIEEVKNGYFITIEGNTNDEGSREGYEVCRRQRSISSIHAIIQLP</sequence>
<comment type="caution">
    <text evidence="2">The sequence shown here is derived from an EMBL/GenBank/DDBJ whole genome shotgun (WGS) entry which is preliminary data.</text>
</comment>
<dbReference type="InterPro" id="IPR038765">
    <property type="entry name" value="Papain-like_cys_pep_sf"/>
</dbReference>
<evidence type="ECO:0000313" key="3">
    <source>
        <dbReference type="Proteomes" id="UP000290204"/>
    </source>
</evidence>
<dbReference type="Proteomes" id="UP000290204">
    <property type="component" value="Unassembled WGS sequence"/>
</dbReference>
<dbReference type="InterPro" id="IPR007921">
    <property type="entry name" value="CHAP_dom"/>
</dbReference>
<name>A0A4Q1CDE2_9BACT</name>
<dbReference type="Pfam" id="PF05257">
    <property type="entry name" value="CHAP"/>
    <property type="match status" value="1"/>
</dbReference>
<evidence type="ECO:0000259" key="1">
    <source>
        <dbReference type="Pfam" id="PF05257"/>
    </source>
</evidence>
<evidence type="ECO:0000313" key="2">
    <source>
        <dbReference type="EMBL" id="RXK57565.1"/>
    </source>
</evidence>
<gene>
    <name evidence="2" type="ORF">ESA94_20415</name>
</gene>
<dbReference type="EMBL" id="SDHW01000009">
    <property type="protein sequence ID" value="RXK57565.1"/>
    <property type="molecule type" value="Genomic_DNA"/>
</dbReference>
<organism evidence="2 3">
    <name type="scientific">Lacibacter luteus</name>
    <dbReference type="NCBI Taxonomy" id="2508719"/>
    <lineage>
        <taxon>Bacteria</taxon>
        <taxon>Pseudomonadati</taxon>
        <taxon>Bacteroidota</taxon>
        <taxon>Chitinophagia</taxon>
        <taxon>Chitinophagales</taxon>
        <taxon>Chitinophagaceae</taxon>
        <taxon>Lacibacter</taxon>
    </lineage>
</organism>
<reference evidence="2 3" key="1">
    <citation type="submission" date="2019-01" db="EMBL/GenBank/DDBJ databases">
        <title>Lacibacter sp. strain TTM-7.</title>
        <authorList>
            <person name="Chen W.-M."/>
        </authorList>
    </citation>
    <scope>NUCLEOTIDE SEQUENCE [LARGE SCALE GENOMIC DNA]</scope>
    <source>
        <strain evidence="2 3">TTM-7</strain>
    </source>
</reference>